<keyword evidence="1" id="KW-0812">Transmembrane</keyword>
<evidence type="ECO:0000313" key="3">
    <source>
        <dbReference type="Proteomes" id="UP000471120"/>
    </source>
</evidence>
<reference evidence="2 3" key="1">
    <citation type="submission" date="2018-07" db="EMBL/GenBank/DDBJ databases">
        <title>Genome sequence of Rhodococcus rhodnii ATCC 35071 from Rhodnius prolixus.</title>
        <authorList>
            <person name="Patel V."/>
            <person name="Vogel K.J."/>
        </authorList>
    </citation>
    <scope>NUCLEOTIDE SEQUENCE [LARGE SCALE GENOMIC DNA]</scope>
    <source>
        <strain evidence="2 3">ATCC 35071</strain>
    </source>
</reference>
<comment type="caution">
    <text evidence="2">The sequence shown here is derived from an EMBL/GenBank/DDBJ whole genome shotgun (WGS) entry which is preliminary data.</text>
</comment>
<proteinExistence type="predicted"/>
<evidence type="ECO:0000256" key="1">
    <source>
        <dbReference type="SAM" id="Phobius"/>
    </source>
</evidence>
<dbReference type="RefSeq" id="WP_010839174.1">
    <property type="nucleotide sequence ID" value="NZ_QRCM01000001.1"/>
</dbReference>
<dbReference type="SUPFAM" id="SSF50998">
    <property type="entry name" value="Quinoprotein alcohol dehydrogenase-like"/>
    <property type="match status" value="1"/>
</dbReference>
<evidence type="ECO:0000313" key="2">
    <source>
        <dbReference type="EMBL" id="TXG90603.1"/>
    </source>
</evidence>
<feature type="transmembrane region" description="Helical" evidence="1">
    <location>
        <begin position="12"/>
        <end position="31"/>
    </location>
</feature>
<gene>
    <name evidence="2" type="ORF">DW322_10695</name>
</gene>
<protein>
    <submittedName>
        <fullName evidence="2">Uncharacterized protein</fullName>
    </submittedName>
</protein>
<dbReference type="Gene3D" id="2.130.10.10">
    <property type="entry name" value="YVTN repeat-like/Quinoprotein amine dehydrogenase"/>
    <property type="match status" value="1"/>
</dbReference>
<keyword evidence="1" id="KW-1133">Transmembrane helix</keyword>
<dbReference type="AlphaFoldDB" id="A0A6P2CDK3"/>
<name>A0A6P2CDK3_9NOCA</name>
<accession>A0A6P2CDK3</accession>
<sequence>MPAPERRSRIDVVVAVGLAVVVALTLTVVWLRSDARGTTSVTASPPVADPHTPLSVPETLQPVWSATSDVPGPVTAGGAVVTAEGGAVVGHDARTGEQAWRYERDHALCTVAPAFHNAVAVYRDARGCSQATSLRGSDGVRAAQRTNDADSEVTTSGNDTYLAVRGDTRLEVWRSDLVRTLEYGRVDARVTPDAQPRSGCTLLDADASSQRVAVVEQCPGEPSARLTLLDPSPDDAQKPEEFASRVLTEAPQSGGPVPRIVAVAGERTALYLPPVGDEGPRVGIYDGAGTLVTVSPLDAPASDDATSVRSGDTVLWWSGTDLVGFTGTDLAPRWVYPGTLGPGTVMAGQVLAPVDGGIAVLDPRTGVPARSIGLARPEAEGTVFTATVGAAVVEQIGETVTVYE</sequence>
<dbReference type="Proteomes" id="UP000471120">
    <property type="component" value="Unassembled WGS sequence"/>
</dbReference>
<keyword evidence="1" id="KW-0472">Membrane</keyword>
<dbReference type="InterPro" id="IPR011047">
    <property type="entry name" value="Quinoprotein_ADH-like_sf"/>
</dbReference>
<organism evidence="2 3">
    <name type="scientific">Rhodococcus rhodnii</name>
    <dbReference type="NCBI Taxonomy" id="38312"/>
    <lineage>
        <taxon>Bacteria</taxon>
        <taxon>Bacillati</taxon>
        <taxon>Actinomycetota</taxon>
        <taxon>Actinomycetes</taxon>
        <taxon>Mycobacteriales</taxon>
        <taxon>Nocardiaceae</taxon>
        <taxon>Rhodococcus</taxon>
    </lineage>
</organism>
<dbReference type="InterPro" id="IPR015943">
    <property type="entry name" value="WD40/YVTN_repeat-like_dom_sf"/>
</dbReference>
<dbReference type="EMBL" id="QRCM01000001">
    <property type="protein sequence ID" value="TXG90603.1"/>
    <property type="molecule type" value="Genomic_DNA"/>
</dbReference>